<accession>A0AAD1ENB9</accession>
<evidence type="ECO:0000313" key="3">
    <source>
        <dbReference type="Proteomes" id="UP000283946"/>
    </source>
</evidence>
<dbReference type="InterPro" id="IPR054239">
    <property type="entry name" value="DUF6966"/>
</dbReference>
<protein>
    <recommendedName>
        <fullName evidence="1">DUF6966 domain-containing protein</fullName>
    </recommendedName>
</protein>
<dbReference type="InterPro" id="IPR036250">
    <property type="entry name" value="AcylCo_DH-like_C"/>
</dbReference>
<proteinExistence type="predicted"/>
<name>A0AAD1ENB9_9MICO</name>
<evidence type="ECO:0000313" key="2">
    <source>
        <dbReference type="EMBL" id="AZZ56998.1"/>
    </source>
</evidence>
<organism evidence="2 3">
    <name type="scientific">Rathayibacter iranicus</name>
    <dbReference type="NCBI Taxonomy" id="59737"/>
    <lineage>
        <taxon>Bacteria</taxon>
        <taxon>Bacillati</taxon>
        <taxon>Actinomycetota</taxon>
        <taxon>Actinomycetes</taxon>
        <taxon>Micrococcales</taxon>
        <taxon>Microbacteriaceae</taxon>
        <taxon>Rathayibacter</taxon>
    </lineage>
</organism>
<reference evidence="2 3" key="1">
    <citation type="submission" date="2018-03" db="EMBL/GenBank/DDBJ databases">
        <title>Bacteriophage NCPPB3778 and a type I-E CRISPR drive the evolution of the US Biological Select Agent, Rathayibacter toxicus.</title>
        <authorList>
            <person name="Davis E.W.II."/>
            <person name="Tabima J.F."/>
            <person name="Weisberg A.J."/>
            <person name="Dantas Lopes L."/>
            <person name="Wiseman M.S."/>
            <person name="Wiseman M.S."/>
            <person name="Pupko T."/>
            <person name="Belcher M.S."/>
            <person name="Sechler A.J."/>
            <person name="Tancos M.A."/>
            <person name="Schroeder B.K."/>
            <person name="Murray T.D."/>
            <person name="Luster D.G."/>
            <person name="Schneider W.L."/>
            <person name="Rogers E."/>
            <person name="Andreote F.D."/>
            <person name="Grunwald N.J."/>
            <person name="Putnam M.L."/>
            <person name="Chang J.H."/>
        </authorList>
    </citation>
    <scope>NUCLEOTIDE SEQUENCE [LARGE SCALE GENOMIC DNA]</scope>
    <source>
        <strain evidence="2 3">NCCPB 2253</strain>
    </source>
</reference>
<dbReference type="GO" id="GO:0016627">
    <property type="term" value="F:oxidoreductase activity, acting on the CH-CH group of donors"/>
    <property type="evidence" value="ECO:0007669"/>
    <property type="project" value="InterPro"/>
</dbReference>
<dbReference type="KEGG" id="ria:C7V51_14770"/>
<dbReference type="SUPFAM" id="SSF47203">
    <property type="entry name" value="Acyl-CoA dehydrogenase C-terminal domain-like"/>
    <property type="match status" value="1"/>
</dbReference>
<evidence type="ECO:0000259" key="1">
    <source>
        <dbReference type="Pfam" id="PF22294"/>
    </source>
</evidence>
<dbReference type="Pfam" id="PF22294">
    <property type="entry name" value="DUF6966"/>
    <property type="match status" value="1"/>
</dbReference>
<sequence length="98" mass="11103">MERTTTAVMAEIAAAIDEFRELAWVQDDRARSNAAIWLDQLFAEVTTRRDLRRAAAEALQLWGGMGSFSDVCCTHVDHAVERLRRALRAAQSWLLREG</sequence>
<dbReference type="AlphaFoldDB" id="A0AAD1ENB9"/>
<gene>
    <name evidence="2" type="ORF">C7V51_14770</name>
</gene>
<dbReference type="EMBL" id="CP028130">
    <property type="protein sequence ID" value="AZZ56998.1"/>
    <property type="molecule type" value="Genomic_DNA"/>
</dbReference>
<dbReference type="RefSeq" id="WP_104266210.1">
    <property type="nucleotide sequence ID" value="NZ_CP028130.1"/>
</dbReference>
<dbReference type="Proteomes" id="UP000283946">
    <property type="component" value="Chromosome"/>
</dbReference>
<feature type="domain" description="DUF6966" evidence="1">
    <location>
        <begin position="35"/>
        <end position="73"/>
    </location>
</feature>